<accession>A0A8H5ULP6</accession>
<name>A0A8H5ULP6_9HYPO</name>
<evidence type="ECO:0000259" key="1">
    <source>
        <dbReference type="Pfam" id="PF20150"/>
    </source>
</evidence>
<proteinExistence type="predicted"/>
<dbReference type="Proteomes" id="UP000546213">
    <property type="component" value="Unassembled WGS sequence"/>
</dbReference>
<evidence type="ECO:0000313" key="3">
    <source>
        <dbReference type="Proteomes" id="UP000546213"/>
    </source>
</evidence>
<organism evidence="2 3">
    <name type="scientific">Fusarium pseudocircinatum</name>
    <dbReference type="NCBI Taxonomy" id="56676"/>
    <lineage>
        <taxon>Eukaryota</taxon>
        <taxon>Fungi</taxon>
        <taxon>Dikarya</taxon>
        <taxon>Ascomycota</taxon>
        <taxon>Pezizomycotina</taxon>
        <taxon>Sordariomycetes</taxon>
        <taxon>Hypocreomycetidae</taxon>
        <taxon>Hypocreales</taxon>
        <taxon>Nectriaceae</taxon>
        <taxon>Fusarium</taxon>
        <taxon>Fusarium fujikuroi species complex</taxon>
    </lineage>
</organism>
<dbReference type="Pfam" id="PF20150">
    <property type="entry name" value="2EXR"/>
    <property type="match status" value="1"/>
</dbReference>
<sequence>MPTEFALFSALPTELREETWNLAIRPNKPGVHIFRVYGTFHGHRTLPQDVVHFSTDGYFFRGRSRDELGLALPRPDNGLTCPNKPSANSISTYVIDTGLWTACHESRSVIKKAFLAVTDVPRWDRKYVNKSMTGYHLFEGVPTYFAVRPQIDLFLLRPDSTDFTIHCIDEALCHDFAHIGFEYQSEWGRQLYEDDHNRGECLAFDQIAYLSSNASWPCIWLVDYNLKRLMEVDFLDEDSRKYWEYIEPVPDGEYRKSSLYFAESLHSYYEQTRAEEPEALFNPGIYLLRWDKTGEGHYISGGAPLYITIRYREDLVILQFDSLDFEDWDAETEVCLDDLRNIGIEYRPDWGIDLYKEEERIIDASEDDAFDKIYEFGQIVDRTRVWIIDHNLRRKADAPPCDEKRGRELFSCENISFYAADRKFSSTGLEKGGERLAHWEYINPVADGEYRNSSLYFADRLHDCYDKRLDSTARGSGTVLELLGWNRL</sequence>
<keyword evidence="3" id="KW-1185">Reference proteome</keyword>
<gene>
    <name evidence="2" type="ORF">FPCIR_5604</name>
</gene>
<dbReference type="EMBL" id="JAAOAS010000116">
    <property type="protein sequence ID" value="KAF5592921.1"/>
    <property type="molecule type" value="Genomic_DNA"/>
</dbReference>
<feature type="domain" description="2EXR" evidence="1">
    <location>
        <begin position="5"/>
        <end position="111"/>
    </location>
</feature>
<reference evidence="2 3" key="1">
    <citation type="submission" date="2020-05" db="EMBL/GenBank/DDBJ databases">
        <title>Identification and distribution of gene clusters putatively required for synthesis of sphingolipid metabolism inhibitors in phylogenetically diverse species of the filamentous fungus Fusarium.</title>
        <authorList>
            <person name="Kim H.-S."/>
            <person name="Busman M."/>
            <person name="Brown D.W."/>
            <person name="Divon H."/>
            <person name="Uhlig S."/>
            <person name="Proctor R.H."/>
        </authorList>
    </citation>
    <scope>NUCLEOTIDE SEQUENCE [LARGE SCALE GENOMIC DNA]</scope>
    <source>
        <strain evidence="2 3">NRRL 36939</strain>
    </source>
</reference>
<dbReference type="AlphaFoldDB" id="A0A8H5ULP6"/>
<dbReference type="InterPro" id="IPR045518">
    <property type="entry name" value="2EXR"/>
</dbReference>
<protein>
    <recommendedName>
        <fullName evidence="1">2EXR domain-containing protein</fullName>
    </recommendedName>
</protein>
<evidence type="ECO:0000313" key="2">
    <source>
        <dbReference type="EMBL" id="KAF5592921.1"/>
    </source>
</evidence>
<dbReference type="OrthoDB" id="3596450at2759"/>
<comment type="caution">
    <text evidence="2">The sequence shown here is derived from an EMBL/GenBank/DDBJ whole genome shotgun (WGS) entry which is preliminary data.</text>
</comment>